<dbReference type="AlphaFoldDB" id="A0AAU8ZHF4"/>
<sequence>MKQKTNRNPVVKADLFREVTDKMIAALESGTPPWSQAWQSGNEGLPANAVTGRRYGGINVMLLWSDTVNKGYERNRWLTFRQAREAGGNVRRGEKSTTVILFKPFQKAEEDEHGRMTTDENGDLVMRNYRMMDSFHLFNIDQCENLPDKLCPEQPVLPEAERIAGADKIVANGGVPVRHNNGGRACYHPVADHIIMPQAAQFRSPADYYSTLLHELVHSTGHVSRLAREGIVDCPADKHDPVYGFEELVAEMGAAFLCADLGIQGDLQHESYIASWLTILKEDKRAIFRAARYAREAFEYLTSETETCR</sequence>
<dbReference type="InterPro" id="IPR041459">
    <property type="entry name" value="MPTase-PolyVal"/>
</dbReference>
<dbReference type="EMBL" id="CP028956">
    <property type="protein sequence ID" value="AWC92467.1"/>
    <property type="molecule type" value="Genomic_DNA"/>
</dbReference>
<dbReference type="Pfam" id="PF18818">
    <property type="entry name" value="MPTase-PolyVal"/>
    <property type="match status" value="1"/>
</dbReference>
<reference evidence="3 4" key="1">
    <citation type="submission" date="2018-04" db="EMBL/GenBank/DDBJ databases">
        <title>Whole genome sequencing of Morganella morganii AR_0133.</title>
        <authorList>
            <person name="Conlan S."/>
            <person name="Thomas P.J."/>
            <person name="Mullikin J."/>
            <person name="Frank K.M."/>
            <person name="Segre J.A."/>
        </authorList>
    </citation>
    <scope>NUCLEOTIDE SEQUENCE [LARGE SCALE GENOMIC DNA]</scope>
    <source>
        <strain evidence="3 4">AR_0133</strain>
    </source>
</reference>
<gene>
    <name evidence="3" type="ORF">AM380_01795</name>
</gene>
<protein>
    <submittedName>
        <fullName evidence="3">DNA primase</fullName>
    </submittedName>
</protein>
<proteinExistence type="predicted"/>
<accession>A0AAU8ZHF4</accession>
<name>A0AAU8ZHF4_MORMO</name>
<dbReference type="PIRSF" id="PIRSF037112">
    <property type="entry name" value="Antirestriction_ArdC"/>
    <property type="match status" value="1"/>
</dbReference>
<evidence type="ECO:0000259" key="1">
    <source>
        <dbReference type="Pfam" id="PF08401"/>
    </source>
</evidence>
<dbReference type="InterPro" id="IPR017113">
    <property type="entry name" value="Antirestriction_ArdC"/>
</dbReference>
<evidence type="ECO:0000259" key="2">
    <source>
        <dbReference type="Pfam" id="PF18818"/>
    </source>
</evidence>
<feature type="domain" description="Polyvalent protein metallopeptidase" evidence="2">
    <location>
        <begin position="166"/>
        <end position="292"/>
    </location>
</feature>
<dbReference type="RefSeq" id="WP_108655256.1">
    <property type="nucleotide sequence ID" value="NZ_CP028956.1"/>
</dbReference>
<dbReference type="Pfam" id="PF08401">
    <property type="entry name" value="ArdcN"/>
    <property type="match status" value="1"/>
</dbReference>
<dbReference type="GO" id="GO:0003697">
    <property type="term" value="F:single-stranded DNA binding"/>
    <property type="evidence" value="ECO:0007669"/>
    <property type="project" value="InterPro"/>
</dbReference>
<feature type="domain" description="N-terminal" evidence="1">
    <location>
        <begin position="14"/>
        <end position="138"/>
    </location>
</feature>
<dbReference type="InterPro" id="IPR013610">
    <property type="entry name" value="ArdC_N"/>
</dbReference>
<evidence type="ECO:0000313" key="3">
    <source>
        <dbReference type="EMBL" id="AWC92467.1"/>
    </source>
</evidence>
<evidence type="ECO:0000313" key="4">
    <source>
        <dbReference type="Proteomes" id="UP000244682"/>
    </source>
</evidence>
<organism evidence="3 4">
    <name type="scientific">Morganella morganii</name>
    <name type="common">Proteus morganii</name>
    <dbReference type="NCBI Taxonomy" id="582"/>
    <lineage>
        <taxon>Bacteria</taxon>
        <taxon>Pseudomonadati</taxon>
        <taxon>Pseudomonadota</taxon>
        <taxon>Gammaproteobacteria</taxon>
        <taxon>Enterobacterales</taxon>
        <taxon>Morganellaceae</taxon>
        <taxon>Morganella</taxon>
    </lineage>
</organism>
<dbReference type="Proteomes" id="UP000244682">
    <property type="component" value="Chromosome"/>
</dbReference>